<reference evidence="15" key="4">
    <citation type="submission" date="2025-09" db="UniProtKB">
        <authorList>
            <consortium name="Ensembl"/>
        </authorList>
    </citation>
    <scope>IDENTIFICATION</scope>
    <source>
        <strain evidence="15">HNI</strain>
    </source>
</reference>
<keyword evidence="9 12" id="KW-0408">Iron</keyword>
<evidence type="ECO:0000256" key="2">
    <source>
        <dbReference type="ARBA" id="ARBA00004496"/>
    </source>
</evidence>
<dbReference type="InterPro" id="IPR036392">
    <property type="entry name" value="PLAT/LH2_dom_sf"/>
</dbReference>
<dbReference type="PRINTS" id="PR00087">
    <property type="entry name" value="LIPOXYGENASE"/>
</dbReference>
<dbReference type="Gene3D" id="3.10.450.60">
    <property type="match status" value="1"/>
</dbReference>
<reference key="1">
    <citation type="journal article" date="2007" name="Nature">
        <title>The medaka draft genome and insights into vertebrate genome evolution.</title>
        <authorList>
            <person name="Kasahara M."/>
            <person name="Naruse K."/>
            <person name="Sasaki S."/>
            <person name="Nakatani Y."/>
            <person name="Qu W."/>
            <person name="Ahsan B."/>
            <person name="Yamada T."/>
            <person name="Nagayasu Y."/>
            <person name="Doi K."/>
            <person name="Kasai Y."/>
            <person name="Jindo T."/>
            <person name="Kobayashi D."/>
            <person name="Shimada A."/>
            <person name="Toyoda A."/>
            <person name="Kuroki Y."/>
            <person name="Fujiyama A."/>
            <person name="Sasaki T."/>
            <person name="Shimizu A."/>
            <person name="Asakawa S."/>
            <person name="Shimizu N."/>
            <person name="Hashimoto S."/>
            <person name="Yang J."/>
            <person name="Lee Y."/>
            <person name="Matsushima K."/>
            <person name="Sugano S."/>
            <person name="Sakaizumi M."/>
            <person name="Narita T."/>
            <person name="Ohishi K."/>
            <person name="Haga S."/>
            <person name="Ohta F."/>
            <person name="Nomoto H."/>
            <person name="Nogata K."/>
            <person name="Morishita T."/>
            <person name="Endo T."/>
            <person name="Shin-I T."/>
            <person name="Takeda H."/>
            <person name="Morishita S."/>
            <person name="Kohara Y."/>
        </authorList>
    </citation>
    <scope>NUCLEOTIDE SEQUENCE [LARGE SCALE GENOMIC DNA]</scope>
    <source>
        <strain>Hd-rR</strain>
    </source>
</reference>
<dbReference type="GO" id="GO:0046872">
    <property type="term" value="F:metal ion binding"/>
    <property type="evidence" value="ECO:0007669"/>
    <property type="project" value="UniProtKB-KW"/>
</dbReference>
<keyword evidence="8 12" id="KW-0560">Oxidoreductase</keyword>
<evidence type="ECO:0000256" key="4">
    <source>
        <dbReference type="ARBA" id="ARBA00009419"/>
    </source>
</evidence>
<dbReference type="PROSITE" id="PS00711">
    <property type="entry name" value="LIPOXYGENASE_1"/>
    <property type="match status" value="1"/>
</dbReference>
<keyword evidence="5" id="KW-0963">Cytoplasm</keyword>
<dbReference type="Gene3D" id="1.20.245.10">
    <property type="entry name" value="Lipoxygenase-1, Domain 5"/>
    <property type="match status" value="1"/>
</dbReference>
<dbReference type="InterPro" id="IPR036226">
    <property type="entry name" value="LipOase_C_sf"/>
</dbReference>
<evidence type="ECO:0000256" key="1">
    <source>
        <dbReference type="ARBA" id="ARBA00001962"/>
    </source>
</evidence>
<evidence type="ECO:0000256" key="9">
    <source>
        <dbReference type="ARBA" id="ARBA00023004"/>
    </source>
</evidence>
<evidence type="ECO:0000259" key="13">
    <source>
        <dbReference type="PROSITE" id="PS50095"/>
    </source>
</evidence>
<evidence type="ECO:0000313" key="15">
    <source>
        <dbReference type="Ensembl" id="ENSORLP00020030979.1"/>
    </source>
</evidence>
<evidence type="ECO:0000256" key="11">
    <source>
        <dbReference type="PROSITE-ProRule" id="PRU00152"/>
    </source>
</evidence>
<dbReference type="PROSITE" id="PS50095">
    <property type="entry name" value="PLAT"/>
    <property type="match status" value="1"/>
</dbReference>
<dbReference type="PROSITE" id="PS51393">
    <property type="entry name" value="LIPOXYGENASE_3"/>
    <property type="match status" value="1"/>
</dbReference>
<dbReference type="GO" id="GO:0005737">
    <property type="term" value="C:cytoplasm"/>
    <property type="evidence" value="ECO:0007669"/>
    <property type="project" value="UniProtKB-SubCell"/>
</dbReference>
<dbReference type="Pfam" id="PF00305">
    <property type="entry name" value="Lipoxygenase"/>
    <property type="match status" value="1"/>
</dbReference>
<sequence length="620" mass="71462">MTLEYQVTVSTEDVAFAGTIDDVYITLVGQDGSSKHVKLDKNGDERVFSQIQVSTFTVTCSEDLGQLLEIHLEKQGGIIIKDSWLPAKVEVESPDGKVYTFPIYHWLTDSKKHFFREGAAVLDFQETNPQMIKTRKNELKNKKNLYRSEFRSLKTFFIAMLHHDLSSDKRSDNHAMKHWTEDAFFGYQFLNGVNPMMIQCCKTLPSKFPVPVDMNFSKSQLTLRTEMMKGNIFLCDYNILDGVETNTINGRKQFLAAPLVLLHKNEDDEMMPIAIQLKQKPGEDNPIFFPTDSEYDWLLAKTYVKSADFNLHELNYHLLRTHLLAEVFAVSLQRNLPRVHPVYKLLIRHTRYTLQINFLARKSLISVSGPFTASGGKGMLTVLDRSVSSMTYRSLCIPDDIADRSLEDVPNFYYRDDGLKLWNIMHRLVVYITLIFYYKNDGMVQNDAELQNWIQEIFENGFLRRSETGIPQKFTTVTELVKFVTMVMFTCSVQHAAVNTGQYDLYGWMPNGPSTMQEPPPTQKGKADEASFLSTLPDVQTTVHILATIWLLSLQSSDAVRRYLHDFVEEHFTEDFAKYKVTTFQRDLMKLSEYIKCRNENLKLPYTFLDPKLVENSVAI</sequence>
<evidence type="ECO:0000256" key="3">
    <source>
        <dbReference type="ARBA" id="ARBA00005189"/>
    </source>
</evidence>
<comment type="subcellular location">
    <subcellularLocation>
        <location evidence="2">Cytoplasm</location>
    </subcellularLocation>
</comment>
<dbReference type="InterPro" id="IPR001024">
    <property type="entry name" value="PLAT/LH2_dom"/>
</dbReference>
<dbReference type="GO" id="GO:0034440">
    <property type="term" value="P:lipid oxidation"/>
    <property type="evidence" value="ECO:0007669"/>
    <property type="project" value="InterPro"/>
</dbReference>
<dbReference type="InterPro" id="IPR020833">
    <property type="entry name" value="LipOase_Fe_BS"/>
</dbReference>
<dbReference type="InterPro" id="IPR013819">
    <property type="entry name" value="LipOase_C"/>
</dbReference>
<dbReference type="FunFam" id="1.20.245.10:FF:000001">
    <property type="entry name" value="Arachidonate 5-lipoxygenase a"/>
    <property type="match status" value="1"/>
</dbReference>
<comment type="cofactor">
    <cofactor evidence="1 12">
        <name>Fe cation</name>
        <dbReference type="ChEBI" id="CHEBI:24875"/>
    </cofactor>
</comment>
<proteinExistence type="inferred from homology"/>
<dbReference type="Pfam" id="PF01477">
    <property type="entry name" value="PLAT"/>
    <property type="match status" value="1"/>
</dbReference>
<dbReference type="Ensembl" id="ENSORLT00020022574.1">
    <property type="protein sequence ID" value="ENSORLP00020030979.1"/>
    <property type="gene ID" value="ENSORLG00020015831.1"/>
</dbReference>
<dbReference type="PANTHER" id="PTHR11771">
    <property type="entry name" value="LIPOXYGENASE"/>
    <property type="match status" value="1"/>
</dbReference>
<dbReference type="AlphaFoldDB" id="A0A3P9MDR9"/>
<evidence type="ECO:0000256" key="7">
    <source>
        <dbReference type="ARBA" id="ARBA00022964"/>
    </source>
</evidence>
<dbReference type="SUPFAM" id="SSF49723">
    <property type="entry name" value="Lipase/lipooxygenase domain (PLAT/LH2 domain)"/>
    <property type="match status" value="1"/>
</dbReference>
<dbReference type="SMART" id="SM00308">
    <property type="entry name" value="LH2"/>
    <property type="match status" value="1"/>
</dbReference>
<reference evidence="15 16" key="2">
    <citation type="submission" date="2017-04" db="EMBL/GenBank/DDBJ databases">
        <title>CpG methylation of centromeres and impact of large insertions on vertebrate speciation.</title>
        <authorList>
            <person name="Ichikawa K."/>
            <person name="Yoshimura J."/>
            <person name="Morishita S."/>
        </authorList>
    </citation>
    <scope>NUCLEOTIDE SEQUENCE</scope>
    <source>
        <strain evidence="15 16">HNI</strain>
    </source>
</reference>
<evidence type="ECO:0000256" key="6">
    <source>
        <dbReference type="ARBA" id="ARBA00022723"/>
    </source>
</evidence>
<evidence type="ECO:0000256" key="8">
    <source>
        <dbReference type="ARBA" id="ARBA00023002"/>
    </source>
</evidence>
<evidence type="ECO:0000256" key="5">
    <source>
        <dbReference type="ARBA" id="ARBA00022490"/>
    </source>
</evidence>
<comment type="similarity">
    <text evidence="4 12">Belongs to the lipoxygenase family.</text>
</comment>
<evidence type="ECO:0000259" key="14">
    <source>
        <dbReference type="PROSITE" id="PS51393"/>
    </source>
</evidence>
<dbReference type="SUPFAM" id="SSF48484">
    <property type="entry name" value="Lipoxigenase"/>
    <property type="match status" value="1"/>
</dbReference>
<feature type="domain" description="PLAT" evidence="13">
    <location>
        <begin position="3"/>
        <end position="121"/>
    </location>
</feature>
<comment type="caution">
    <text evidence="11">Lacks conserved residue(s) required for the propagation of feature annotation.</text>
</comment>
<reference evidence="15" key="3">
    <citation type="submission" date="2025-08" db="UniProtKB">
        <authorList>
            <consortium name="Ensembl"/>
        </authorList>
    </citation>
    <scope>IDENTIFICATION</scope>
    <source>
        <strain evidence="15">HNI</strain>
    </source>
</reference>
<comment type="pathway">
    <text evidence="3">Lipid metabolism.</text>
</comment>
<evidence type="ECO:0000256" key="12">
    <source>
        <dbReference type="RuleBase" id="RU003974"/>
    </source>
</evidence>
<dbReference type="Proteomes" id="UP000265180">
    <property type="component" value="Chromosome 9"/>
</dbReference>
<keyword evidence="7 12" id="KW-0223">Dioxygenase</keyword>
<dbReference type="Gene3D" id="2.60.60.20">
    <property type="entry name" value="PLAT/LH2 domain"/>
    <property type="match status" value="1"/>
</dbReference>
<accession>A0A3P9MDR9</accession>
<dbReference type="InterPro" id="IPR000907">
    <property type="entry name" value="LipOase"/>
</dbReference>
<dbReference type="GO" id="GO:0016702">
    <property type="term" value="F:oxidoreductase activity, acting on single donors with incorporation of molecular oxygen, incorporation of two atoms of oxygen"/>
    <property type="evidence" value="ECO:0007669"/>
    <property type="project" value="InterPro"/>
</dbReference>
<name>A0A3P9MDR9_ORYLA</name>
<evidence type="ECO:0000256" key="10">
    <source>
        <dbReference type="ARBA" id="ARBA00023098"/>
    </source>
</evidence>
<protein>
    <submittedName>
        <fullName evidence="15">Arachidonate 15-lipoxygenase type B</fullName>
    </submittedName>
</protein>
<feature type="domain" description="Lipoxygenase" evidence="14">
    <location>
        <begin position="178"/>
        <end position="620"/>
    </location>
</feature>
<keyword evidence="6 12" id="KW-0479">Metal-binding</keyword>
<organism evidence="15 16">
    <name type="scientific">Oryzias latipes</name>
    <name type="common">Japanese rice fish</name>
    <name type="synonym">Japanese killifish</name>
    <dbReference type="NCBI Taxonomy" id="8090"/>
    <lineage>
        <taxon>Eukaryota</taxon>
        <taxon>Metazoa</taxon>
        <taxon>Chordata</taxon>
        <taxon>Craniata</taxon>
        <taxon>Vertebrata</taxon>
        <taxon>Euteleostomi</taxon>
        <taxon>Actinopterygii</taxon>
        <taxon>Neopterygii</taxon>
        <taxon>Teleostei</taxon>
        <taxon>Neoteleostei</taxon>
        <taxon>Acanthomorphata</taxon>
        <taxon>Ovalentaria</taxon>
        <taxon>Atherinomorphae</taxon>
        <taxon>Beloniformes</taxon>
        <taxon>Adrianichthyidae</taxon>
        <taxon>Oryziinae</taxon>
        <taxon>Oryzias</taxon>
    </lineage>
</organism>
<evidence type="ECO:0000313" key="16">
    <source>
        <dbReference type="Proteomes" id="UP000265180"/>
    </source>
</evidence>
<keyword evidence="10" id="KW-0443">Lipid metabolism</keyword>